<evidence type="ECO:0000313" key="1">
    <source>
        <dbReference type="EMBL" id="OCT80506.1"/>
    </source>
</evidence>
<dbReference type="AlphaFoldDB" id="A0A974HK70"/>
<dbReference type="EMBL" id="CM004474">
    <property type="protein sequence ID" value="OCT80506.1"/>
    <property type="molecule type" value="Genomic_DNA"/>
</dbReference>
<gene>
    <name evidence="1" type="ORF">XELAEV_18027318mg</name>
</gene>
<sequence length="79" mass="8761">MSFNGHNFAPVSTPCTCVWGISKCLLIFLKVYIACSLLKFAKVTFACTGHNPKSEVLLPLPYPKKNIRNGCASFKNCYD</sequence>
<accession>A0A974HK70</accession>
<proteinExistence type="predicted"/>
<evidence type="ECO:0000313" key="2">
    <source>
        <dbReference type="Proteomes" id="UP000694892"/>
    </source>
</evidence>
<name>A0A974HK70_XENLA</name>
<organism evidence="1 2">
    <name type="scientific">Xenopus laevis</name>
    <name type="common">African clawed frog</name>
    <dbReference type="NCBI Taxonomy" id="8355"/>
    <lineage>
        <taxon>Eukaryota</taxon>
        <taxon>Metazoa</taxon>
        <taxon>Chordata</taxon>
        <taxon>Craniata</taxon>
        <taxon>Vertebrata</taxon>
        <taxon>Euteleostomi</taxon>
        <taxon>Amphibia</taxon>
        <taxon>Batrachia</taxon>
        <taxon>Anura</taxon>
        <taxon>Pipoidea</taxon>
        <taxon>Pipidae</taxon>
        <taxon>Xenopodinae</taxon>
        <taxon>Xenopus</taxon>
        <taxon>Xenopus</taxon>
    </lineage>
</organism>
<protein>
    <submittedName>
        <fullName evidence="1">Uncharacterized protein</fullName>
    </submittedName>
</protein>
<dbReference type="Proteomes" id="UP000694892">
    <property type="component" value="Chromosome 5L"/>
</dbReference>
<reference evidence="2" key="1">
    <citation type="journal article" date="2016" name="Nature">
        <title>Genome evolution in the allotetraploid frog Xenopus laevis.</title>
        <authorList>
            <person name="Session A.M."/>
            <person name="Uno Y."/>
            <person name="Kwon T."/>
            <person name="Chapman J.A."/>
            <person name="Toyoda A."/>
            <person name="Takahashi S."/>
            <person name="Fukui A."/>
            <person name="Hikosaka A."/>
            <person name="Suzuki A."/>
            <person name="Kondo M."/>
            <person name="van Heeringen S.J."/>
            <person name="Quigley I."/>
            <person name="Heinz S."/>
            <person name="Ogino H."/>
            <person name="Ochi H."/>
            <person name="Hellsten U."/>
            <person name="Lyons J.B."/>
            <person name="Simakov O."/>
            <person name="Putnam N."/>
            <person name="Stites J."/>
            <person name="Kuroki Y."/>
            <person name="Tanaka T."/>
            <person name="Michiue T."/>
            <person name="Watanabe M."/>
            <person name="Bogdanovic O."/>
            <person name="Lister R."/>
            <person name="Georgiou G."/>
            <person name="Paranjpe S.S."/>
            <person name="van Kruijsbergen I."/>
            <person name="Shu S."/>
            <person name="Carlson J."/>
            <person name="Kinoshita T."/>
            <person name="Ohta Y."/>
            <person name="Mawaribuchi S."/>
            <person name="Jenkins J."/>
            <person name="Grimwood J."/>
            <person name="Schmutz J."/>
            <person name="Mitros T."/>
            <person name="Mozaffari S.V."/>
            <person name="Suzuki Y."/>
            <person name="Haramoto Y."/>
            <person name="Yamamoto T.S."/>
            <person name="Takagi C."/>
            <person name="Heald R."/>
            <person name="Miller K."/>
            <person name="Haudenschild C."/>
            <person name="Kitzman J."/>
            <person name="Nakayama T."/>
            <person name="Izutsu Y."/>
            <person name="Robert J."/>
            <person name="Fortriede J."/>
            <person name="Burns K."/>
            <person name="Lotay V."/>
            <person name="Karimi K."/>
            <person name="Yasuoka Y."/>
            <person name="Dichmann D.S."/>
            <person name="Flajnik M.F."/>
            <person name="Houston D.W."/>
            <person name="Shendure J."/>
            <person name="DuPasquier L."/>
            <person name="Vize P.D."/>
            <person name="Zorn A.M."/>
            <person name="Ito M."/>
            <person name="Marcotte E.M."/>
            <person name="Wallingford J.B."/>
            <person name="Ito Y."/>
            <person name="Asashima M."/>
            <person name="Ueno N."/>
            <person name="Matsuda Y."/>
            <person name="Veenstra G.J."/>
            <person name="Fujiyama A."/>
            <person name="Harland R.M."/>
            <person name="Taira M."/>
            <person name="Rokhsar D.S."/>
        </authorList>
    </citation>
    <scope>NUCLEOTIDE SEQUENCE [LARGE SCALE GENOMIC DNA]</scope>
    <source>
        <strain evidence="2">J</strain>
    </source>
</reference>